<comment type="similarity">
    <text evidence="6">Belongs to the ABC-4 integral membrane protein family.</text>
</comment>
<feature type="transmembrane region" description="Helical" evidence="7">
    <location>
        <begin position="21"/>
        <end position="42"/>
    </location>
</feature>
<proteinExistence type="inferred from homology"/>
<evidence type="ECO:0000313" key="10">
    <source>
        <dbReference type="EMBL" id="SHH91122.1"/>
    </source>
</evidence>
<keyword evidence="2" id="KW-1003">Cell membrane</keyword>
<evidence type="ECO:0000256" key="2">
    <source>
        <dbReference type="ARBA" id="ARBA00022475"/>
    </source>
</evidence>
<protein>
    <submittedName>
        <fullName evidence="10">ABC-type antimicrobial peptide transport system, permease component</fullName>
    </submittedName>
</protein>
<dbReference type="Proteomes" id="UP000184212">
    <property type="component" value="Unassembled WGS sequence"/>
</dbReference>
<feature type="transmembrane region" description="Helical" evidence="7">
    <location>
        <begin position="343"/>
        <end position="366"/>
    </location>
</feature>
<feature type="domain" description="MacB-like periplasmic core" evidence="9">
    <location>
        <begin position="20"/>
        <end position="245"/>
    </location>
</feature>
<evidence type="ECO:0000259" key="9">
    <source>
        <dbReference type="Pfam" id="PF12704"/>
    </source>
</evidence>
<reference evidence="10 11" key="1">
    <citation type="submission" date="2016-11" db="EMBL/GenBank/DDBJ databases">
        <authorList>
            <person name="Jaros S."/>
            <person name="Januszkiewicz K."/>
            <person name="Wedrychowicz H."/>
        </authorList>
    </citation>
    <scope>NUCLEOTIDE SEQUENCE [LARGE SCALE GENOMIC DNA]</scope>
    <source>
        <strain evidence="10 11">DSM 24574</strain>
    </source>
</reference>
<feature type="transmembrane region" description="Helical" evidence="7">
    <location>
        <begin position="430"/>
        <end position="454"/>
    </location>
</feature>
<gene>
    <name evidence="10" type="ORF">SAMN04488109_6029</name>
</gene>
<evidence type="ECO:0000259" key="8">
    <source>
        <dbReference type="Pfam" id="PF02687"/>
    </source>
</evidence>
<evidence type="ECO:0000256" key="6">
    <source>
        <dbReference type="ARBA" id="ARBA00038076"/>
    </source>
</evidence>
<organism evidence="10 11">
    <name type="scientific">Chryseolinea serpens</name>
    <dbReference type="NCBI Taxonomy" id="947013"/>
    <lineage>
        <taxon>Bacteria</taxon>
        <taxon>Pseudomonadati</taxon>
        <taxon>Bacteroidota</taxon>
        <taxon>Cytophagia</taxon>
        <taxon>Cytophagales</taxon>
        <taxon>Fulvivirgaceae</taxon>
        <taxon>Chryseolinea</taxon>
    </lineage>
</organism>
<comment type="subcellular location">
    <subcellularLocation>
        <location evidence="1">Cell membrane</location>
        <topology evidence="1">Multi-pass membrane protein</topology>
    </subcellularLocation>
</comment>
<evidence type="ECO:0000256" key="5">
    <source>
        <dbReference type="ARBA" id="ARBA00023136"/>
    </source>
</evidence>
<feature type="transmembrane region" description="Helical" evidence="7">
    <location>
        <begin position="386"/>
        <end position="409"/>
    </location>
</feature>
<feature type="transmembrane region" description="Helical" evidence="7">
    <location>
        <begin position="682"/>
        <end position="705"/>
    </location>
</feature>
<sequence length="805" mass="90014">MIRNHFKVALRNLRRHKMYSLINIGGLAVGMAVAIMIGLWVYDEVSYNRSYSNHDHIASFNRHVIDPSDPKKAVSWFGTPQPVAKMLTEKYGHLFKHVAIMWWETDYPLRVGDRNFFKKGEYIDKSVIDLLSLQMIRGNVESMNDPNAIIVSRSTAESIFGDKDPVGQVVRISASRDATVTGVYEDIAANAMFADIQFFGNFEGLKNSVPTLKANETNWGNNACRIIVQTVDNVSIEQASAAIADLYIKDTPEGIAEYSKKYETRVWLNPMKNWYLYSEFKDGYPATGRITFVWLFGIVGAFVLLLACINFMNLSTARSEKRAREVGVRKAIGSMRSQLVNQFLSESFLIVALAFAVALLIVSLAFPAFNQLADKKIALPFTNIYFWMSSLVFIIITAFLAGLYPAFYLSSFQPVKVLKGTFRVGKFASLPRKVLVVIQVGVSVILIIGTVVVYQQIQFARQRPVGYDRQNLIRIPIHDMEFDKNKLVMSDQLLSSGAATDVAFSSSPLTAIWDNWSGFNWRGKDPDTDPSFTVTWIDEEYGKTVQWKILKGRDFSRDHSTDVSGVIINKAAADYLGLENPVGEVISNGDAGREIIGVVEDLIIESPYEAASPVFYWLDKNLTNNNLGQMIVRLDPGKGTAESLSAVEAIHKKLVTSSTFEYSFVDEEYGNKFKAEQRIGNLASVFAVLAIFISCLGLFGLSSFIAEQKTKEIGVRKVIGASLLNIWMLLTKEFVVLVLIALLMAMPITYHYLNQWLLTFHYHTALNGWIFMIAGAAVLLITLLTVSFHGVRAATANPVKSLRSE</sequence>
<dbReference type="OrthoDB" id="5933722at2"/>
<evidence type="ECO:0000256" key="7">
    <source>
        <dbReference type="SAM" id="Phobius"/>
    </source>
</evidence>
<evidence type="ECO:0000256" key="4">
    <source>
        <dbReference type="ARBA" id="ARBA00022989"/>
    </source>
</evidence>
<evidence type="ECO:0000256" key="1">
    <source>
        <dbReference type="ARBA" id="ARBA00004651"/>
    </source>
</evidence>
<dbReference type="STRING" id="947013.SAMN04488109_6029"/>
<feature type="transmembrane region" description="Helical" evidence="7">
    <location>
        <begin position="768"/>
        <end position="791"/>
    </location>
</feature>
<keyword evidence="5 7" id="KW-0472">Membrane</keyword>
<dbReference type="Pfam" id="PF12704">
    <property type="entry name" value="MacB_PCD"/>
    <property type="match status" value="2"/>
</dbReference>
<feature type="domain" description="ABC3 transporter permease C-terminal" evidence="8">
    <location>
        <begin position="298"/>
        <end position="414"/>
    </location>
</feature>
<accession>A0A1M5WUS6</accession>
<feature type="domain" description="ABC3 transporter permease C-terminal" evidence="8">
    <location>
        <begin position="685"/>
        <end position="797"/>
    </location>
</feature>
<dbReference type="GO" id="GO:0005886">
    <property type="term" value="C:plasma membrane"/>
    <property type="evidence" value="ECO:0007669"/>
    <property type="project" value="UniProtKB-SubCell"/>
</dbReference>
<evidence type="ECO:0000256" key="3">
    <source>
        <dbReference type="ARBA" id="ARBA00022692"/>
    </source>
</evidence>
<dbReference type="InterPro" id="IPR003838">
    <property type="entry name" value="ABC3_permease_C"/>
</dbReference>
<dbReference type="GO" id="GO:0022857">
    <property type="term" value="F:transmembrane transporter activity"/>
    <property type="evidence" value="ECO:0007669"/>
    <property type="project" value="TreeGrafter"/>
</dbReference>
<keyword evidence="11" id="KW-1185">Reference proteome</keyword>
<dbReference type="Pfam" id="PF02687">
    <property type="entry name" value="FtsX"/>
    <property type="match status" value="2"/>
</dbReference>
<feature type="transmembrane region" description="Helical" evidence="7">
    <location>
        <begin position="726"/>
        <end position="748"/>
    </location>
</feature>
<dbReference type="PANTHER" id="PTHR30572">
    <property type="entry name" value="MEMBRANE COMPONENT OF TRANSPORTER-RELATED"/>
    <property type="match status" value="1"/>
</dbReference>
<dbReference type="RefSeq" id="WP_073142045.1">
    <property type="nucleotide sequence ID" value="NZ_FQWQ01000005.1"/>
</dbReference>
<evidence type="ECO:0000313" key="11">
    <source>
        <dbReference type="Proteomes" id="UP000184212"/>
    </source>
</evidence>
<dbReference type="InterPro" id="IPR050250">
    <property type="entry name" value="Macrolide_Exporter_MacB"/>
</dbReference>
<dbReference type="EMBL" id="FQWQ01000005">
    <property type="protein sequence ID" value="SHH91122.1"/>
    <property type="molecule type" value="Genomic_DNA"/>
</dbReference>
<feature type="domain" description="MacB-like periplasmic core" evidence="9">
    <location>
        <begin position="437"/>
        <end position="649"/>
    </location>
</feature>
<keyword evidence="3 7" id="KW-0812">Transmembrane</keyword>
<dbReference type="AlphaFoldDB" id="A0A1M5WUS6"/>
<dbReference type="PANTHER" id="PTHR30572:SF4">
    <property type="entry name" value="ABC TRANSPORTER PERMEASE YTRF"/>
    <property type="match status" value="1"/>
</dbReference>
<name>A0A1M5WUS6_9BACT</name>
<feature type="transmembrane region" description="Helical" evidence="7">
    <location>
        <begin position="292"/>
        <end position="314"/>
    </location>
</feature>
<keyword evidence="4 7" id="KW-1133">Transmembrane helix</keyword>
<dbReference type="InterPro" id="IPR025857">
    <property type="entry name" value="MacB_PCD"/>
</dbReference>